<dbReference type="PROSITE" id="PS50222">
    <property type="entry name" value="EF_HAND_2"/>
    <property type="match status" value="1"/>
</dbReference>
<organism evidence="2 3">
    <name type="scientific">Lepeophtheirus salmonis</name>
    <name type="common">Salmon louse</name>
    <name type="synonym">Caligus salmonis</name>
    <dbReference type="NCBI Taxonomy" id="72036"/>
    <lineage>
        <taxon>Eukaryota</taxon>
        <taxon>Metazoa</taxon>
        <taxon>Ecdysozoa</taxon>
        <taxon>Arthropoda</taxon>
        <taxon>Crustacea</taxon>
        <taxon>Multicrustacea</taxon>
        <taxon>Hexanauplia</taxon>
        <taxon>Copepoda</taxon>
        <taxon>Siphonostomatoida</taxon>
        <taxon>Caligidae</taxon>
        <taxon>Lepeophtheirus</taxon>
    </lineage>
</organism>
<evidence type="ECO:0000313" key="2">
    <source>
        <dbReference type="EMBL" id="CAF2972992.1"/>
    </source>
</evidence>
<dbReference type="Pfam" id="PF26561">
    <property type="entry name" value="LETM1_C"/>
    <property type="match status" value="1"/>
</dbReference>
<evidence type="ECO:0000313" key="3">
    <source>
        <dbReference type="Proteomes" id="UP000675881"/>
    </source>
</evidence>
<reference evidence="2" key="1">
    <citation type="submission" date="2021-02" db="EMBL/GenBank/DDBJ databases">
        <authorList>
            <person name="Bekaert M."/>
        </authorList>
    </citation>
    <scope>NUCLEOTIDE SEQUENCE</scope>
    <source>
        <strain evidence="2">IoA-00</strain>
    </source>
</reference>
<keyword evidence="3" id="KW-1185">Reference proteome</keyword>
<dbReference type="InterPro" id="IPR011992">
    <property type="entry name" value="EF-hand-dom_pair"/>
</dbReference>
<feature type="coiled-coil region" evidence="1">
    <location>
        <begin position="12"/>
        <end position="39"/>
    </location>
</feature>
<dbReference type="AlphaFoldDB" id="A0A7R8HBH3"/>
<evidence type="ECO:0000256" key="1">
    <source>
        <dbReference type="SAM" id="Coils"/>
    </source>
</evidence>
<dbReference type="InterPro" id="IPR059005">
    <property type="entry name" value="LETM1_C"/>
</dbReference>
<dbReference type="GO" id="GO:0005509">
    <property type="term" value="F:calcium ion binding"/>
    <property type="evidence" value="ECO:0007669"/>
    <property type="project" value="InterPro"/>
</dbReference>
<sequence>MGVSSSKSDEDHSSEKYELTDLKKELEDYEHDVQLLKEAKVDAERPDIEETKAAKRLLNKLHKMVNKADIVLDTLHKKEEIYTKIEGSEPKGLEEDNFVTIQDLINSVQVIQKTLSASKLDQITEILAQVDVDSDGVINVDHVLKVINLLDKNNLNSSVVHVHKIVDMLEKEEALEYESEIENIIGSASLIFPDDESTSKQLAEEEVKIVRDIAKDLTETEPEPHIKEMFPKDSNK</sequence>
<dbReference type="EMBL" id="HG994585">
    <property type="protein sequence ID" value="CAF2972992.1"/>
    <property type="molecule type" value="Genomic_DNA"/>
</dbReference>
<keyword evidence="1" id="KW-0175">Coiled coil</keyword>
<proteinExistence type="predicted"/>
<dbReference type="OrthoDB" id="624114at2759"/>
<protein>
    <submittedName>
        <fullName evidence="2">(salmon louse) hypothetical protein</fullName>
    </submittedName>
</protein>
<dbReference type="SUPFAM" id="SSF47473">
    <property type="entry name" value="EF-hand"/>
    <property type="match status" value="1"/>
</dbReference>
<gene>
    <name evidence="2" type="ORF">LSAA_11590</name>
</gene>
<dbReference type="InterPro" id="IPR002048">
    <property type="entry name" value="EF_hand_dom"/>
</dbReference>
<name>A0A7R8HBH3_LEPSM</name>
<accession>A0A7R8HBH3</accession>
<dbReference type="Proteomes" id="UP000675881">
    <property type="component" value="Chromosome 6"/>
</dbReference>